<keyword evidence="4 7" id="KW-0479">Metal-binding</keyword>
<evidence type="ECO:0000256" key="5">
    <source>
        <dbReference type="ARBA" id="ARBA00022801"/>
    </source>
</evidence>
<dbReference type="OrthoDB" id="9772456at2"/>
<evidence type="ECO:0000256" key="8">
    <source>
        <dbReference type="RuleBase" id="RU364068"/>
    </source>
</evidence>
<dbReference type="GO" id="GO:0046854">
    <property type="term" value="P:phosphatidylinositol phosphate biosynthetic process"/>
    <property type="evidence" value="ECO:0007669"/>
    <property type="project" value="InterPro"/>
</dbReference>
<dbReference type="InterPro" id="IPR033942">
    <property type="entry name" value="IMPase"/>
</dbReference>
<feature type="binding site" evidence="7">
    <location>
        <position position="69"/>
    </location>
    <ligand>
        <name>Mg(2+)</name>
        <dbReference type="ChEBI" id="CHEBI:18420"/>
        <label>1</label>
        <note>catalytic</note>
    </ligand>
</feature>
<sequence>MNLQQLCHNANIIVKKVGAFIKHEAGNFDRGRVELKGFNNLVSYVDKEAEKQLVEALRNLLPEAGFITEEETDNTRGERFNWIIDPLDGTTNFTHGLPLYSVSVALLDGDEVVLGIVYEVNKDECFYATKGNGAFLNDNPIQVSPAEGLRDSLIATGFPYYEFGLTQQYLQVLGAFMGKSHGVRRLGSAALDLAYVAAGRFEGFFEYNLNAWDVAGGAIIVQEAGGHVSKFTAGGDYIFGREIVASNGNIHQEMLDTIAEHWKEQLP</sequence>
<evidence type="ECO:0000313" key="10">
    <source>
        <dbReference type="Proteomes" id="UP000185924"/>
    </source>
</evidence>
<dbReference type="InterPro" id="IPR000760">
    <property type="entry name" value="Inositol_monophosphatase-like"/>
</dbReference>
<dbReference type="GO" id="GO:0046872">
    <property type="term" value="F:metal ion binding"/>
    <property type="evidence" value="ECO:0007669"/>
    <property type="project" value="UniProtKB-KW"/>
</dbReference>
<dbReference type="PROSITE" id="PS00630">
    <property type="entry name" value="IMP_2"/>
    <property type="match status" value="1"/>
</dbReference>
<name>A0A1N6US74_9BACT</name>
<dbReference type="PRINTS" id="PR01959">
    <property type="entry name" value="SBIMPHPHTASE"/>
</dbReference>
<dbReference type="GO" id="GO:0006020">
    <property type="term" value="P:inositol metabolic process"/>
    <property type="evidence" value="ECO:0007669"/>
    <property type="project" value="TreeGrafter"/>
</dbReference>
<dbReference type="Proteomes" id="UP000185924">
    <property type="component" value="Unassembled WGS sequence"/>
</dbReference>
<dbReference type="Gene3D" id="3.40.190.80">
    <property type="match status" value="1"/>
</dbReference>
<feature type="binding site" evidence="7">
    <location>
        <position position="213"/>
    </location>
    <ligand>
        <name>Mg(2+)</name>
        <dbReference type="ChEBI" id="CHEBI:18420"/>
        <label>1</label>
        <note>catalytic</note>
    </ligand>
</feature>
<dbReference type="InterPro" id="IPR020583">
    <property type="entry name" value="Inositol_monoP_metal-BS"/>
</dbReference>
<dbReference type="PANTHER" id="PTHR20854">
    <property type="entry name" value="INOSITOL MONOPHOSPHATASE"/>
    <property type="match status" value="1"/>
</dbReference>
<dbReference type="Pfam" id="PF00459">
    <property type="entry name" value="Inositol_P"/>
    <property type="match status" value="1"/>
</dbReference>
<keyword evidence="5 8" id="KW-0378">Hydrolase</keyword>
<dbReference type="PANTHER" id="PTHR20854:SF4">
    <property type="entry name" value="INOSITOL-1-MONOPHOSPHATASE-RELATED"/>
    <property type="match status" value="1"/>
</dbReference>
<evidence type="ECO:0000313" key="9">
    <source>
        <dbReference type="EMBL" id="SIQ68480.1"/>
    </source>
</evidence>
<reference evidence="10" key="1">
    <citation type="submission" date="2017-01" db="EMBL/GenBank/DDBJ databases">
        <authorList>
            <person name="Varghese N."/>
            <person name="Submissions S."/>
        </authorList>
    </citation>
    <scope>NUCLEOTIDE SEQUENCE [LARGE SCALE GENOMIC DNA]</scope>
    <source>
        <strain evidence="10">DM9</strain>
    </source>
</reference>
<dbReference type="PRINTS" id="PR00377">
    <property type="entry name" value="IMPHPHTASES"/>
</dbReference>
<comment type="cofactor">
    <cofactor evidence="2 7 8">
        <name>Mg(2+)</name>
        <dbReference type="ChEBI" id="CHEBI:18420"/>
    </cofactor>
</comment>
<evidence type="ECO:0000256" key="7">
    <source>
        <dbReference type="PIRSR" id="PIRSR600760-2"/>
    </source>
</evidence>
<accession>A0A1N6US74</accession>
<keyword evidence="6 7" id="KW-0460">Magnesium</keyword>
<dbReference type="RefSeq" id="WP_076421337.1">
    <property type="nucleotide sequence ID" value="NZ_FTNM01000001.1"/>
</dbReference>
<dbReference type="InterPro" id="IPR022337">
    <property type="entry name" value="Inositol_monophosphatase_SuhB"/>
</dbReference>
<dbReference type="EC" id="3.1.3.25" evidence="8"/>
<feature type="binding site" evidence="7">
    <location>
        <position position="85"/>
    </location>
    <ligand>
        <name>Mg(2+)</name>
        <dbReference type="ChEBI" id="CHEBI:18420"/>
        <label>1</label>
        <note>catalytic</note>
    </ligand>
</feature>
<feature type="binding site" evidence="7">
    <location>
        <position position="87"/>
    </location>
    <ligand>
        <name>Mg(2+)</name>
        <dbReference type="ChEBI" id="CHEBI:18420"/>
        <label>1</label>
        <note>catalytic</note>
    </ligand>
</feature>
<evidence type="ECO:0000256" key="6">
    <source>
        <dbReference type="ARBA" id="ARBA00022842"/>
    </source>
</evidence>
<dbReference type="PROSITE" id="PS00629">
    <property type="entry name" value="IMP_1"/>
    <property type="match status" value="1"/>
</dbReference>
<proteinExistence type="inferred from homology"/>
<dbReference type="InterPro" id="IPR020550">
    <property type="entry name" value="Inositol_monophosphatase_CS"/>
</dbReference>
<dbReference type="FunFam" id="3.30.540.10:FF:000003">
    <property type="entry name" value="Inositol-1-monophosphatase"/>
    <property type="match status" value="1"/>
</dbReference>
<dbReference type="AlphaFoldDB" id="A0A1N6US74"/>
<gene>
    <name evidence="9" type="ORF">SAMN05421545_1044</name>
</gene>
<dbReference type="Gene3D" id="3.30.540.10">
    <property type="entry name" value="Fructose-1,6-Bisphosphatase, subunit A, domain 1"/>
    <property type="match status" value="1"/>
</dbReference>
<dbReference type="CDD" id="cd01639">
    <property type="entry name" value="IMPase"/>
    <property type="match status" value="1"/>
</dbReference>
<dbReference type="STRING" id="1077936.SAMN05421545_1044"/>
<keyword evidence="10" id="KW-1185">Reference proteome</keyword>
<protein>
    <recommendedName>
        <fullName evidence="8">Inositol-1-monophosphatase</fullName>
        <ecNumber evidence="8">3.1.3.25</ecNumber>
    </recommendedName>
</protein>
<evidence type="ECO:0000256" key="4">
    <source>
        <dbReference type="ARBA" id="ARBA00022723"/>
    </source>
</evidence>
<dbReference type="EMBL" id="FTNM01000001">
    <property type="protein sequence ID" value="SIQ68480.1"/>
    <property type="molecule type" value="Genomic_DNA"/>
</dbReference>
<dbReference type="GO" id="GO:0008934">
    <property type="term" value="F:inositol monophosphate 1-phosphatase activity"/>
    <property type="evidence" value="ECO:0007669"/>
    <property type="project" value="InterPro"/>
</dbReference>
<evidence type="ECO:0000256" key="3">
    <source>
        <dbReference type="ARBA" id="ARBA00009759"/>
    </source>
</evidence>
<dbReference type="GO" id="GO:0007165">
    <property type="term" value="P:signal transduction"/>
    <property type="evidence" value="ECO:0007669"/>
    <property type="project" value="TreeGrafter"/>
</dbReference>
<evidence type="ECO:0000256" key="1">
    <source>
        <dbReference type="ARBA" id="ARBA00001033"/>
    </source>
</evidence>
<evidence type="ECO:0000256" key="2">
    <source>
        <dbReference type="ARBA" id="ARBA00001946"/>
    </source>
</evidence>
<feature type="binding site" evidence="7">
    <location>
        <position position="88"/>
    </location>
    <ligand>
        <name>Mg(2+)</name>
        <dbReference type="ChEBI" id="CHEBI:18420"/>
        <label>1</label>
        <note>catalytic</note>
    </ligand>
</feature>
<comment type="similarity">
    <text evidence="3 8">Belongs to the inositol monophosphatase superfamily.</text>
</comment>
<organism evidence="9 10">
    <name type="scientific">Pontibacter lucknowensis</name>
    <dbReference type="NCBI Taxonomy" id="1077936"/>
    <lineage>
        <taxon>Bacteria</taxon>
        <taxon>Pseudomonadati</taxon>
        <taxon>Bacteroidota</taxon>
        <taxon>Cytophagia</taxon>
        <taxon>Cytophagales</taxon>
        <taxon>Hymenobacteraceae</taxon>
        <taxon>Pontibacter</taxon>
    </lineage>
</organism>
<comment type="catalytic activity">
    <reaction evidence="1 8">
        <text>a myo-inositol phosphate + H2O = myo-inositol + phosphate</text>
        <dbReference type="Rhea" id="RHEA:24056"/>
        <dbReference type="ChEBI" id="CHEBI:15377"/>
        <dbReference type="ChEBI" id="CHEBI:17268"/>
        <dbReference type="ChEBI" id="CHEBI:43474"/>
        <dbReference type="ChEBI" id="CHEBI:84139"/>
        <dbReference type="EC" id="3.1.3.25"/>
    </reaction>
</comment>
<dbReference type="SUPFAM" id="SSF56655">
    <property type="entry name" value="Carbohydrate phosphatase"/>
    <property type="match status" value="1"/>
</dbReference>